<dbReference type="GO" id="GO:0000278">
    <property type="term" value="P:mitotic cell cycle"/>
    <property type="evidence" value="ECO:0007669"/>
    <property type="project" value="TreeGrafter"/>
</dbReference>
<dbReference type="Pfam" id="PF16740">
    <property type="entry name" value="SKA2"/>
    <property type="match status" value="1"/>
</dbReference>
<dbReference type="GO" id="GO:0005876">
    <property type="term" value="C:spindle microtubule"/>
    <property type="evidence" value="ECO:0007669"/>
    <property type="project" value="InterPro"/>
</dbReference>
<dbReference type="GO" id="GO:0007059">
    <property type="term" value="P:chromosome segregation"/>
    <property type="evidence" value="ECO:0007669"/>
    <property type="project" value="InterPro"/>
</dbReference>
<keyword evidence="5" id="KW-0963">Cytoplasm</keyword>
<reference evidence="15" key="2">
    <citation type="submission" date="2025-09" db="UniProtKB">
        <authorList>
            <consortium name="Ensembl"/>
        </authorList>
    </citation>
    <scope>IDENTIFICATION</scope>
</reference>
<evidence type="ECO:0000256" key="9">
    <source>
        <dbReference type="ARBA" id="ARBA00022838"/>
    </source>
</evidence>
<evidence type="ECO:0000256" key="11">
    <source>
        <dbReference type="ARBA" id="ARBA00023306"/>
    </source>
</evidence>
<dbReference type="PANTHER" id="PTHR32017">
    <property type="entry name" value="SPINDLE AND KINETOCHORE-ASSOCIATED PROTEIN 2"/>
    <property type="match status" value="1"/>
</dbReference>
<evidence type="ECO:0000313" key="15">
    <source>
        <dbReference type="Ensembl" id="ENSACIP00000030503.1"/>
    </source>
</evidence>
<keyword evidence="6" id="KW-0132">Cell division</keyword>
<proteinExistence type="inferred from homology"/>
<dbReference type="PANTHER" id="PTHR32017:SF3">
    <property type="entry name" value="SPINDLE AND KINETOCHORE-ASSOCIATED PROTEIN 2"/>
    <property type="match status" value="1"/>
</dbReference>
<organism evidence="15 16">
    <name type="scientific">Amphilophus citrinellus</name>
    <name type="common">Midas cichlid</name>
    <name type="synonym">Cichlasoma citrinellum</name>
    <dbReference type="NCBI Taxonomy" id="61819"/>
    <lineage>
        <taxon>Eukaryota</taxon>
        <taxon>Metazoa</taxon>
        <taxon>Chordata</taxon>
        <taxon>Craniata</taxon>
        <taxon>Vertebrata</taxon>
        <taxon>Euteleostomi</taxon>
        <taxon>Actinopterygii</taxon>
        <taxon>Neopterygii</taxon>
        <taxon>Teleostei</taxon>
        <taxon>Neoteleostei</taxon>
        <taxon>Acanthomorphata</taxon>
        <taxon>Ovalentaria</taxon>
        <taxon>Cichlomorphae</taxon>
        <taxon>Cichliformes</taxon>
        <taxon>Cichlidae</taxon>
        <taxon>New World cichlids</taxon>
        <taxon>Cichlasomatinae</taxon>
        <taxon>Heroini</taxon>
        <taxon>Amphilophus</taxon>
    </lineage>
</organism>
<keyword evidence="12" id="KW-0137">Centromere</keyword>
<evidence type="ECO:0000256" key="3">
    <source>
        <dbReference type="ARBA" id="ARBA00010684"/>
    </source>
</evidence>
<comment type="subcellular location">
    <subcellularLocation>
        <location evidence="2">Chromosome</location>
        <location evidence="2">Centromere</location>
        <location evidence="2">Kinetochore</location>
    </subcellularLocation>
    <subcellularLocation>
        <location evidence="1">Cytoplasm</location>
        <location evidence="1">Cytoskeleton</location>
        <location evidence="1">Spindle</location>
    </subcellularLocation>
</comment>
<evidence type="ECO:0000256" key="10">
    <source>
        <dbReference type="ARBA" id="ARBA00023212"/>
    </source>
</evidence>
<keyword evidence="11" id="KW-0131">Cell cycle</keyword>
<evidence type="ECO:0000256" key="12">
    <source>
        <dbReference type="ARBA" id="ARBA00023328"/>
    </source>
</evidence>
<dbReference type="OMA" id="AMFQKAD"/>
<sequence length="209" mass="23330">METALSLFLKAEADLDYIEKRMKLDFITNAAENGCPAENPAMMLENLKTIKSKHSALCSQVKELTNAQKDTMDSIRNNLSSVMELIQHFEQTTDVEVETLMQSEQESAALLSAPISHTTAEVSQCGECEKLTAAMLETVPHSIRSNIKLADLSTFYEQLQQHLGKSNRGSLSVQKMQQLKMNVSDAKLKILQHLSVVELDRKGHVRLVV</sequence>
<dbReference type="Ensembl" id="ENSACIT00000031300.1">
    <property type="protein sequence ID" value="ENSACIP00000030503.1"/>
    <property type="gene ID" value="ENSACIG00000023600.1"/>
</dbReference>
<dbReference type="InterPro" id="IPR042091">
    <property type="entry name" value="Ska2_N"/>
</dbReference>
<evidence type="ECO:0000256" key="8">
    <source>
        <dbReference type="ARBA" id="ARBA00022776"/>
    </source>
</evidence>
<keyword evidence="10" id="KW-0206">Cytoskeleton</keyword>
<evidence type="ECO:0000256" key="4">
    <source>
        <dbReference type="ARBA" id="ARBA00022454"/>
    </source>
</evidence>
<evidence type="ECO:0000313" key="16">
    <source>
        <dbReference type="Proteomes" id="UP000261340"/>
    </source>
</evidence>
<name>A0A3Q0T339_AMPCI</name>
<dbReference type="InterPro" id="IPR026762">
    <property type="entry name" value="Ska2"/>
</dbReference>
<evidence type="ECO:0000259" key="14">
    <source>
        <dbReference type="Pfam" id="PF16740"/>
    </source>
</evidence>
<protein>
    <recommendedName>
        <fullName evidence="13">Protein FAM33A</fullName>
    </recommendedName>
</protein>
<evidence type="ECO:0000256" key="6">
    <source>
        <dbReference type="ARBA" id="ARBA00022618"/>
    </source>
</evidence>
<evidence type="ECO:0000256" key="7">
    <source>
        <dbReference type="ARBA" id="ARBA00022701"/>
    </source>
</evidence>
<evidence type="ECO:0000256" key="1">
    <source>
        <dbReference type="ARBA" id="ARBA00004186"/>
    </source>
</evidence>
<feature type="domain" description="Ska2 N-terminal" evidence="14">
    <location>
        <begin position="3"/>
        <end position="111"/>
    </location>
</feature>
<keyword evidence="7" id="KW-0493">Microtubule</keyword>
<keyword evidence="4" id="KW-0158">Chromosome</keyword>
<dbReference type="AlphaFoldDB" id="A0A3Q0T339"/>
<dbReference type="GO" id="GO:0051301">
    <property type="term" value="P:cell division"/>
    <property type="evidence" value="ECO:0007669"/>
    <property type="project" value="UniProtKB-KW"/>
</dbReference>
<evidence type="ECO:0000256" key="13">
    <source>
        <dbReference type="ARBA" id="ARBA00029651"/>
    </source>
</evidence>
<keyword evidence="16" id="KW-1185">Reference proteome</keyword>
<accession>A0A3Q0T339</accession>
<dbReference type="Proteomes" id="UP000261340">
    <property type="component" value="Unplaced"/>
</dbReference>
<keyword evidence="8" id="KW-0498">Mitosis</keyword>
<dbReference type="GO" id="GO:0008017">
    <property type="term" value="F:microtubule binding"/>
    <property type="evidence" value="ECO:0007669"/>
    <property type="project" value="InterPro"/>
</dbReference>
<evidence type="ECO:0000256" key="2">
    <source>
        <dbReference type="ARBA" id="ARBA00004629"/>
    </source>
</evidence>
<dbReference type="GO" id="GO:0000940">
    <property type="term" value="C:outer kinetochore"/>
    <property type="evidence" value="ECO:0007669"/>
    <property type="project" value="InterPro"/>
</dbReference>
<dbReference type="Gene3D" id="6.10.250.1380">
    <property type="match status" value="1"/>
</dbReference>
<dbReference type="STRING" id="61819.ENSACIP00000030503"/>
<evidence type="ECO:0000256" key="5">
    <source>
        <dbReference type="ARBA" id="ARBA00022490"/>
    </source>
</evidence>
<keyword evidence="9" id="KW-0995">Kinetochore</keyword>
<dbReference type="GeneTree" id="ENSGT00390000009588"/>
<comment type="similarity">
    <text evidence="3">Belongs to the SKA2 family.</text>
</comment>
<reference evidence="15" key="1">
    <citation type="submission" date="2025-08" db="UniProtKB">
        <authorList>
            <consortium name="Ensembl"/>
        </authorList>
    </citation>
    <scope>IDENTIFICATION</scope>
</reference>